<evidence type="ECO:0000313" key="14">
    <source>
        <dbReference type="EMBL" id="MDQ7247655.1"/>
    </source>
</evidence>
<dbReference type="InterPro" id="IPR000515">
    <property type="entry name" value="MetI-like"/>
</dbReference>
<dbReference type="Pfam" id="PF12911">
    <property type="entry name" value="OppC_N"/>
    <property type="match status" value="1"/>
</dbReference>
<evidence type="ECO:0000256" key="7">
    <source>
        <dbReference type="ARBA" id="ARBA00022927"/>
    </source>
</evidence>
<feature type="transmembrane region" description="Helical" evidence="12">
    <location>
        <begin position="104"/>
        <end position="125"/>
    </location>
</feature>
<dbReference type="Pfam" id="PF00528">
    <property type="entry name" value="BPD_transp_1"/>
    <property type="match status" value="1"/>
</dbReference>
<dbReference type="PANTHER" id="PTHR43386:SF2">
    <property type="entry name" value="OLIGOPEPTIDE TRANSPORT SYSTEM PERMEASE PROTEIN OPPC"/>
    <property type="match status" value="1"/>
</dbReference>
<dbReference type="PANTHER" id="PTHR43386">
    <property type="entry name" value="OLIGOPEPTIDE TRANSPORT SYSTEM PERMEASE PROTEIN APPC"/>
    <property type="match status" value="1"/>
</dbReference>
<comment type="similarity">
    <text evidence="10">Belongs to the binding-protein-dependent transport system permease family. OppBC subfamily.</text>
</comment>
<accession>A0ABU0YIW2</accession>
<keyword evidence="2 12" id="KW-0813">Transport</keyword>
<keyword evidence="3" id="KW-1003">Cell membrane</keyword>
<evidence type="ECO:0000313" key="15">
    <source>
        <dbReference type="Proteomes" id="UP001230156"/>
    </source>
</evidence>
<keyword evidence="4" id="KW-0997">Cell inner membrane</keyword>
<dbReference type="Gene3D" id="1.10.3720.10">
    <property type="entry name" value="MetI-like"/>
    <property type="match status" value="1"/>
</dbReference>
<protein>
    <recommendedName>
        <fullName evidence="11">Oligopeptide transport system permease protein OppC</fullName>
    </recommendedName>
</protein>
<evidence type="ECO:0000256" key="2">
    <source>
        <dbReference type="ARBA" id="ARBA00022448"/>
    </source>
</evidence>
<dbReference type="EMBL" id="JAUYVI010000003">
    <property type="protein sequence ID" value="MDQ7247655.1"/>
    <property type="molecule type" value="Genomic_DNA"/>
</dbReference>
<gene>
    <name evidence="14" type="ORF">Q8A70_08245</name>
</gene>
<dbReference type="InterPro" id="IPR025966">
    <property type="entry name" value="OppC_N"/>
</dbReference>
<evidence type="ECO:0000256" key="4">
    <source>
        <dbReference type="ARBA" id="ARBA00022519"/>
    </source>
</evidence>
<feature type="transmembrane region" description="Helical" evidence="12">
    <location>
        <begin position="177"/>
        <end position="196"/>
    </location>
</feature>
<organism evidence="14 15">
    <name type="scientific">Dongia sedimenti</name>
    <dbReference type="NCBI Taxonomy" id="3064282"/>
    <lineage>
        <taxon>Bacteria</taxon>
        <taxon>Pseudomonadati</taxon>
        <taxon>Pseudomonadota</taxon>
        <taxon>Alphaproteobacteria</taxon>
        <taxon>Rhodospirillales</taxon>
        <taxon>Dongiaceae</taxon>
        <taxon>Dongia</taxon>
    </lineage>
</organism>
<evidence type="ECO:0000256" key="8">
    <source>
        <dbReference type="ARBA" id="ARBA00022989"/>
    </source>
</evidence>
<evidence type="ECO:0000256" key="12">
    <source>
        <dbReference type="RuleBase" id="RU363032"/>
    </source>
</evidence>
<dbReference type="RefSeq" id="WP_379955089.1">
    <property type="nucleotide sequence ID" value="NZ_JAUYVI010000003.1"/>
</dbReference>
<dbReference type="InterPro" id="IPR050366">
    <property type="entry name" value="BP-dependent_transpt_permease"/>
</dbReference>
<evidence type="ECO:0000256" key="1">
    <source>
        <dbReference type="ARBA" id="ARBA00004429"/>
    </source>
</evidence>
<dbReference type="InterPro" id="IPR035906">
    <property type="entry name" value="MetI-like_sf"/>
</dbReference>
<sequence length="315" mass="33602">MSDLTAAPNGLPGLPAGEPMPVGISPFKASARRFARNHLAVVSCFVLAFIVLACYFGPFLFPFSSEDADFENISAPVDLFSAHPFGTDDLGRDLLLRVLDGGKVSLALGFFGALVSVMISVIYGATAGYVGGWLDDLMMRAVDILLSLPFILLAILIKVILQDSGLHLGPIPLDSPNISLFIAVAFTLWLTPAVIARGQAVSLRSREFVEAARAGGMNPWQIITQHIAPNSVNVVIVYSSLLVLEAIVTESVLSYLGIGVAPPFASWGSLIDEGAARIETDVRLLLLPGGFLAAVLFCLNYITDGLRDAFDPNER</sequence>
<evidence type="ECO:0000256" key="3">
    <source>
        <dbReference type="ARBA" id="ARBA00022475"/>
    </source>
</evidence>
<evidence type="ECO:0000259" key="13">
    <source>
        <dbReference type="PROSITE" id="PS50928"/>
    </source>
</evidence>
<keyword evidence="9 12" id="KW-0472">Membrane</keyword>
<feature type="transmembrane region" description="Helical" evidence="12">
    <location>
        <begin position="137"/>
        <end position="157"/>
    </location>
</feature>
<comment type="subcellular location">
    <subcellularLocation>
        <location evidence="1">Cell inner membrane</location>
        <topology evidence="1">Multi-pass membrane protein</topology>
    </subcellularLocation>
    <subcellularLocation>
        <location evidence="12">Cell membrane</location>
        <topology evidence="12">Multi-pass membrane protein</topology>
    </subcellularLocation>
</comment>
<dbReference type="PROSITE" id="PS50928">
    <property type="entry name" value="ABC_TM1"/>
    <property type="match status" value="1"/>
</dbReference>
<keyword evidence="8 12" id="KW-1133">Transmembrane helix</keyword>
<reference evidence="15" key="1">
    <citation type="submission" date="2023-08" db="EMBL/GenBank/DDBJ databases">
        <title>Rhodospirillaceae gen. nov., a novel taxon isolated from the Yangtze River Yuezi River estuary sludge.</title>
        <authorList>
            <person name="Ruan L."/>
        </authorList>
    </citation>
    <scope>NUCLEOTIDE SEQUENCE [LARGE SCALE GENOMIC DNA]</scope>
    <source>
        <strain evidence="15">R-7</strain>
    </source>
</reference>
<dbReference type="SUPFAM" id="SSF161098">
    <property type="entry name" value="MetI-like"/>
    <property type="match status" value="1"/>
</dbReference>
<keyword evidence="7" id="KW-0653">Protein transport</keyword>
<evidence type="ECO:0000256" key="11">
    <source>
        <dbReference type="ARBA" id="ARBA00072251"/>
    </source>
</evidence>
<proteinExistence type="inferred from homology"/>
<dbReference type="CDD" id="cd06261">
    <property type="entry name" value="TM_PBP2"/>
    <property type="match status" value="1"/>
</dbReference>
<comment type="caution">
    <text evidence="14">The sequence shown here is derived from an EMBL/GenBank/DDBJ whole genome shotgun (WGS) entry which is preliminary data.</text>
</comment>
<evidence type="ECO:0000256" key="10">
    <source>
        <dbReference type="ARBA" id="ARBA00024202"/>
    </source>
</evidence>
<name>A0ABU0YIW2_9PROT</name>
<evidence type="ECO:0000256" key="5">
    <source>
        <dbReference type="ARBA" id="ARBA00022692"/>
    </source>
</evidence>
<feature type="transmembrane region" description="Helical" evidence="12">
    <location>
        <begin position="39"/>
        <end position="61"/>
    </location>
</feature>
<evidence type="ECO:0000256" key="6">
    <source>
        <dbReference type="ARBA" id="ARBA00022856"/>
    </source>
</evidence>
<keyword evidence="6" id="KW-0571">Peptide transport</keyword>
<keyword evidence="5 12" id="KW-0812">Transmembrane</keyword>
<keyword evidence="15" id="KW-1185">Reference proteome</keyword>
<dbReference type="Proteomes" id="UP001230156">
    <property type="component" value="Unassembled WGS sequence"/>
</dbReference>
<feature type="domain" description="ABC transmembrane type-1" evidence="13">
    <location>
        <begin position="106"/>
        <end position="303"/>
    </location>
</feature>
<evidence type="ECO:0000256" key="9">
    <source>
        <dbReference type="ARBA" id="ARBA00023136"/>
    </source>
</evidence>
<feature type="transmembrane region" description="Helical" evidence="12">
    <location>
        <begin position="284"/>
        <end position="302"/>
    </location>
</feature>